<dbReference type="EMBL" id="MU864958">
    <property type="protein sequence ID" value="KAK4463540.1"/>
    <property type="molecule type" value="Genomic_DNA"/>
</dbReference>
<evidence type="ECO:0008006" key="5">
    <source>
        <dbReference type="Google" id="ProtNLM"/>
    </source>
</evidence>
<feature type="transmembrane region" description="Helical" evidence="2">
    <location>
        <begin position="189"/>
        <end position="211"/>
    </location>
</feature>
<reference evidence="3" key="2">
    <citation type="submission" date="2023-06" db="EMBL/GenBank/DDBJ databases">
        <authorList>
            <consortium name="Lawrence Berkeley National Laboratory"/>
            <person name="Mondo S.J."/>
            <person name="Hensen N."/>
            <person name="Bonometti L."/>
            <person name="Westerberg I."/>
            <person name="Brannstrom I.O."/>
            <person name="Guillou S."/>
            <person name="Cros-Aarteil S."/>
            <person name="Calhoun S."/>
            <person name="Haridas S."/>
            <person name="Kuo A."/>
            <person name="Pangilinan J."/>
            <person name="Riley R."/>
            <person name="Labutti K."/>
            <person name="Andreopoulos B."/>
            <person name="Lipzen A."/>
            <person name="Chen C."/>
            <person name="Yanf M."/>
            <person name="Daum C."/>
            <person name="Ng V."/>
            <person name="Clum A."/>
            <person name="Steindorff A."/>
            <person name="Ohm R."/>
            <person name="Martin F."/>
            <person name="Silar P."/>
            <person name="Natvig D."/>
            <person name="Lalanne C."/>
            <person name="Gautier V."/>
            <person name="Ament-Velasquez S.L."/>
            <person name="Kruys A."/>
            <person name="Hutchinson M.I."/>
            <person name="Powell A.J."/>
            <person name="Barry K."/>
            <person name="Miller A.N."/>
            <person name="Grigoriev I.V."/>
            <person name="Debuchy R."/>
            <person name="Gladieux P."/>
            <person name="Thoren M.H."/>
            <person name="Johannesson H."/>
        </authorList>
    </citation>
    <scope>NUCLEOTIDE SEQUENCE</scope>
    <source>
        <strain evidence="3">PSN324</strain>
    </source>
</reference>
<dbReference type="Proteomes" id="UP001321749">
    <property type="component" value="Unassembled WGS sequence"/>
</dbReference>
<proteinExistence type="predicted"/>
<comment type="caution">
    <text evidence="3">The sequence shown here is derived from an EMBL/GenBank/DDBJ whole genome shotgun (WGS) entry which is preliminary data.</text>
</comment>
<feature type="compositionally biased region" description="Polar residues" evidence="1">
    <location>
        <begin position="278"/>
        <end position="292"/>
    </location>
</feature>
<protein>
    <recommendedName>
        <fullName evidence="5">MARVEL domain-containing protein</fullName>
    </recommendedName>
</protein>
<feature type="transmembrane region" description="Helical" evidence="2">
    <location>
        <begin position="129"/>
        <end position="150"/>
    </location>
</feature>
<accession>A0AAV9HRS1</accession>
<keyword evidence="4" id="KW-1185">Reference proteome</keyword>
<name>A0AAV9HRS1_9PEZI</name>
<feature type="region of interest" description="Disordered" evidence="1">
    <location>
        <begin position="360"/>
        <end position="420"/>
    </location>
</feature>
<feature type="transmembrane region" description="Helical" evidence="2">
    <location>
        <begin position="101"/>
        <end position="122"/>
    </location>
</feature>
<evidence type="ECO:0000256" key="2">
    <source>
        <dbReference type="SAM" id="Phobius"/>
    </source>
</evidence>
<reference evidence="3" key="1">
    <citation type="journal article" date="2023" name="Mol. Phylogenet. Evol.">
        <title>Genome-scale phylogeny and comparative genomics of the fungal order Sordariales.</title>
        <authorList>
            <person name="Hensen N."/>
            <person name="Bonometti L."/>
            <person name="Westerberg I."/>
            <person name="Brannstrom I.O."/>
            <person name="Guillou S."/>
            <person name="Cros-Aarteil S."/>
            <person name="Calhoun S."/>
            <person name="Haridas S."/>
            <person name="Kuo A."/>
            <person name="Mondo S."/>
            <person name="Pangilinan J."/>
            <person name="Riley R."/>
            <person name="LaButti K."/>
            <person name="Andreopoulos B."/>
            <person name="Lipzen A."/>
            <person name="Chen C."/>
            <person name="Yan M."/>
            <person name="Daum C."/>
            <person name="Ng V."/>
            <person name="Clum A."/>
            <person name="Steindorff A."/>
            <person name="Ohm R.A."/>
            <person name="Martin F."/>
            <person name="Silar P."/>
            <person name="Natvig D.O."/>
            <person name="Lalanne C."/>
            <person name="Gautier V."/>
            <person name="Ament-Velasquez S.L."/>
            <person name="Kruys A."/>
            <person name="Hutchinson M.I."/>
            <person name="Powell A.J."/>
            <person name="Barry K."/>
            <person name="Miller A.N."/>
            <person name="Grigoriev I.V."/>
            <person name="Debuchy R."/>
            <person name="Gladieux P."/>
            <person name="Hiltunen Thoren M."/>
            <person name="Johannesson H."/>
        </authorList>
    </citation>
    <scope>NUCLEOTIDE SEQUENCE</scope>
    <source>
        <strain evidence="3">PSN324</strain>
    </source>
</reference>
<feature type="region of interest" description="Disordered" evidence="1">
    <location>
        <begin position="259"/>
        <end position="303"/>
    </location>
</feature>
<evidence type="ECO:0000313" key="3">
    <source>
        <dbReference type="EMBL" id="KAK4463540.1"/>
    </source>
</evidence>
<feature type="transmembrane region" description="Helical" evidence="2">
    <location>
        <begin position="60"/>
        <end position="81"/>
    </location>
</feature>
<gene>
    <name evidence="3" type="ORF">QBC42DRAFT_295875</name>
</gene>
<keyword evidence="2" id="KW-0472">Membrane</keyword>
<dbReference type="AlphaFoldDB" id="A0AAV9HRS1"/>
<organism evidence="3 4">
    <name type="scientific">Cladorrhinum samala</name>
    <dbReference type="NCBI Taxonomy" id="585594"/>
    <lineage>
        <taxon>Eukaryota</taxon>
        <taxon>Fungi</taxon>
        <taxon>Dikarya</taxon>
        <taxon>Ascomycota</taxon>
        <taxon>Pezizomycotina</taxon>
        <taxon>Sordariomycetes</taxon>
        <taxon>Sordariomycetidae</taxon>
        <taxon>Sordariales</taxon>
        <taxon>Podosporaceae</taxon>
        <taxon>Cladorrhinum</taxon>
    </lineage>
</organism>
<feature type="compositionally biased region" description="Basic and acidic residues" evidence="1">
    <location>
        <begin position="365"/>
        <end position="376"/>
    </location>
</feature>
<keyword evidence="2" id="KW-1133">Transmembrane helix</keyword>
<evidence type="ECO:0000313" key="4">
    <source>
        <dbReference type="Proteomes" id="UP001321749"/>
    </source>
</evidence>
<evidence type="ECO:0000256" key="1">
    <source>
        <dbReference type="SAM" id="MobiDB-lite"/>
    </source>
</evidence>
<keyword evidence="2" id="KW-0812">Transmembrane</keyword>
<sequence>MHPPNMNVTTSFPPPPTVPFPKPKFPLKTATKQRPSLEIYTSNEKIKATKSKFQASRMGVLGFIFLILRVCEFACLIGAMALFSSGINNDTFAHLSYRPEFIGGVTVSVIALVYVLVTLAMFYVHKMPLLLTGLIDGLFFIASIIVPALLDKRRGSLVCDTRGKSTSPTFFLGFVELEKQSCTEINAVYGIYIAICVLFAISALDCGLAGARGFVVKHKQSWETDLAVSLGTKSMQDGAPRFPPAPLVPIRDRVSGQPAGTGLGIRISPSPPRHSCDSDASSFHSQLTNSPPQRGGLRPPPALHLNTKMLMPTIPGSPNDELDIYGISPLMARAPPPVAGPAPAPQAAAAHSAPIEAVAPKAPARKQEVVSQEPKRLSGSAPRSPLSPIRGFLASRQKRKSVPAPPPIITTPPRQSKFREEKTPDAAVALQTVGLTPPPIPGPPAVKPIKRKTVWGVIDGWWDLGLVERMNTIKKKNNK</sequence>